<protein>
    <recommendedName>
        <fullName evidence="4">Brain protein I3</fullName>
    </recommendedName>
</protein>
<comment type="caution">
    <text evidence="2">The sequence shown here is derived from an EMBL/GenBank/DDBJ whole genome shotgun (WGS) entry which is preliminary data.</text>
</comment>
<evidence type="ECO:0000313" key="3">
    <source>
        <dbReference type="Proteomes" id="UP001432027"/>
    </source>
</evidence>
<reference evidence="2" key="1">
    <citation type="submission" date="2023-10" db="EMBL/GenBank/DDBJ databases">
        <title>Genome assembly of Pristionchus species.</title>
        <authorList>
            <person name="Yoshida K."/>
            <person name="Sommer R.J."/>
        </authorList>
    </citation>
    <scope>NUCLEOTIDE SEQUENCE</scope>
    <source>
        <strain evidence="2">RS0144</strain>
    </source>
</reference>
<dbReference type="AlphaFoldDB" id="A0AAV5SNX8"/>
<evidence type="ECO:0008006" key="4">
    <source>
        <dbReference type="Google" id="ProtNLM"/>
    </source>
</evidence>
<feature type="transmembrane region" description="Helical" evidence="1">
    <location>
        <begin position="114"/>
        <end position="135"/>
    </location>
</feature>
<keyword evidence="1" id="KW-0472">Membrane</keyword>
<sequence>MVPPPPDYCSLVKPSALSMDNPPPRPPPSMLFPMCSIPPPPPPPPVYTQPVMVPYGVPMQTMAPPPVTNIVIQSGGIGGTGVGGMNGGHPFSPLVCPKCKQGILIKQRNRCIKVSIIVLMVITFPFGLLLIPFLFCIWQNKCPVCLRVCGPPIGMKNSR</sequence>
<dbReference type="EMBL" id="BTSX01000002">
    <property type="protein sequence ID" value="GMS84619.1"/>
    <property type="molecule type" value="Genomic_DNA"/>
</dbReference>
<organism evidence="2 3">
    <name type="scientific">Pristionchus entomophagus</name>
    <dbReference type="NCBI Taxonomy" id="358040"/>
    <lineage>
        <taxon>Eukaryota</taxon>
        <taxon>Metazoa</taxon>
        <taxon>Ecdysozoa</taxon>
        <taxon>Nematoda</taxon>
        <taxon>Chromadorea</taxon>
        <taxon>Rhabditida</taxon>
        <taxon>Rhabditina</taxon>
        <taxon>Diplogasteromorpha</taxon>
        <taxon>Diplogasteroidea</taxon>
        <taxon>Neodiplogasteridae</taxon>
        <taxon>Pristionchus</taxon>
    </lineage>
</organism>
<proteinExistence type="predicted"/>
<keyword evidence="3" id="KW-1185">Reference proteome</keyword>
<keyword evidence="1" id="KW-1133">Transmembrane helix</keyword>
<gene>
    <name evidence="2" type="ORF">PENTCL1PPCAC_6794</name>
</gene>
<evidence type="ECO:0000313" key="2">
    <source>
        <dbReference type="EMBL" id="GMS84619.1"/>
    </source>
</evidence>
<name>A0AAV5SNX8_9BILA</name>
<keyword evidence="1" id="KW-0812">Transmembrane</keyword>
<accession>A0AAV5SNX8</accession>
<dbReference type="Proteomes" id="UP001432027">
    <property type="component" value="Unassembled WGS sequence"/>
</dbReference>
<evidence type="ECO:0000256" key="1">
    <source>
        <dbReference type="SAM" id="Phobius"/>
    </source>
</evidence>